<feature type="transmembrane region" description="Helical" evidence="6">
    <location>
        <begin position="49"/>
        <end position="70"/>
    </location>
</feature>
<dbReference type="SUPFAM" id="SSF53649">
    <property type="entry name" value="Alkaline phosphatase-like"/>
    <property type="match status" value="1"/>
</dbReference>
<feature type="transmembrane region" description="Helical" evidence="6">
    <location>
        <begin position="158"/>
        <end position="178"/>
    </location>
</feature>
<evidence type="ECO:0000256" key="1">
    <source>
        <dbReference type="ARBA" id="ARBA00004651"/>
    </source>
</evidence>
<dbReference type="GO" id="GO:0016740">
    <property type="term" value="F:transferase activity"/>
    <property type="evidence" value="ECO:0007669"/>
    <property type="project" value="UniProtKB-KW"/>
</dbReference>
<dbReference type="KEGG" id="ncu:F0U83_03710"/>
<evidence type="ECO:0000256" key="3">
    <source>
        <dbReference type="ARBA" id="ARBA00022692"/>
    </source>
</evidence>
<evidence type="ECO:0000256" key="2">
    <source>
        <dbReference type="ARBA" id="ARBA00022475"/>
    </source>
</evidence>
<feature type="domain" description="Sulfatase N-terminal" evidence="7">
    <location>
        <begin position="258"/>
        <end position="527"/>
    </location>
</feature>
<dbReference type="Pfam" id="PF00884">
    <property type="entry name" value="Sulfatase"/>
    <property type="match status" value="1"/>
</dbReference>
<evidence type="ECO:0000256" key="4">
    <source>
        <dbReference type="ARBA" id="ARBA00022989"/>
    </source>
</evidence>
<evidence type="ECO:0000313" key="9">
    <source>
        <dbReference type="Proteomes" id="UP000324760"/>
    </source>
</evidence>
<gene>
    <name evidence="8" type="ORF">F0U83_03710</name>
</gene>
<feature type="transmembrane region" description="Helical" evidence="6">
    <location>
        <begin position="20"/>
        <end position="37"/>
    </location>
</feature>
<feature type="transmembrane region" description="Helical" evidence="6">
    <location>
        <begin position="119"/>
        <end position="146"/>
    </location>
</feature>
<keyword evidence="4 6" id="KW-1133">Transmembrane helix</keyword>
<proteinExistence type="predicted"/>
<dbReference type="GO" id="GO:0005886">
    <property type="term" value="C:plasma membrane"/>
    <property type="evidence" value="ECO:0007669"/>
    <property type="project" value="UniProtKB-SubCell"/>
</dbReference>
<organism evidence="8 9">
    <name type="scientific">Neptunomonas concharum</name>
    <dbReference type="NCBI Taxonomy" id="1031538"/>
    <lineage>
        <taxon>Bacteria</taxon>
        <taxon>Pseudomonadati</taxon>
        <taxon>Pseudomonadota</taxon>
        <taxon>Gammaproteobacteria</taxon>
        <taxon>Oceanospirillales</taxon>
        <taxon>Oceanospirillaceae</taxon>
        <taxon>Neptunomonas</taxon>
    </lineage>
</organism>
<evidence type="ECO:0000256" key="6">
    <source>
        <dbReference type="SAM" id="Phobius"/>
    </source>
</evidence>
<evidence type="ECO:0000313" key="8">
    <source>
        <dbReference type="EMBL" id="QEQ95881.1"/>
    </source>
</evidence>
<reference evidence="8 9" key="1">
    <citation type="journal article" date="2019" name="Biochem. Eng. J.">
        <title>Metabolic engineering of the marine bacteria Neptunomonas concharum for the production of acetoin and meso-2,3-butanediol from acetate.</title>
        <authorList>
            <person name="Li W."/>
            <person name="Pu N."/>
            <person name="Liu C.-X."/>
            <person name="Yuan Q.-P."/>
            <person name="Li Z.-J."/>
        </authorList>
    </citation>
    <scope>NUCLEOTIDE SEQUENCE [LARGE SCALE GENOMIC DNA]</scope>
    <source>
        <strain evidence="8 9">JCM17730</strain>
    </source>
</reference>
<keyword evidence="3 6" id="KW-0812">Transmembrane</keyword>
<dbReference type="CDD" id="cd16015">
    <property type="entry name" value="LTA_synthase"/>
    <property type="match status" value="1"/>
</dbReference>
<dbReference type="PANTHER" id="PTHR47371:SF3">
    <property type="entry name" value="PHOSPHOGLYCEROL TRANSFERASE I"/>
    <property type="match status" value="1"/>
</dbReference>
<keyword evidence="8" id="KW-0808">Transferase</keyword>
<dbReference type="Gene3D" id="3.40.720.10">
    <property type="entry name" value="Alkaline Phosphatase, subunit A"/>
    <property type="match status" value="1"/>
</dbReference>
<name>A0A5P1R9A6_9GAMM</name>
<accession>A0A5P1R9A6</accession>
<dbReference type="GO" id="GO:0016787">
    <property type="term" value="F:hydrolase activity"/>
    <property type="evidence" value="ECO:0007669"/>
    <property type="project" value="UniProtKB-KW"/>
</dbReference>
<dbReference type="RefSeq" id="WP_138986585.1">
    <property type="nucleotide sequence ID" value="NZ_CP043869.1"/>
</dbReference>
<evidence type="ECO:0000259" key="7">
    <source>
        <dbReference type="Pfam" id="PF00884"/>
    </source>
</evidence>
<keyword evidence="9" id="KW-1185">Reference proteome</keyword>
<comment type="subcellular location">
    <subcellularLocation>
        <location evidence="1">Cell membrane</location>
        <topology evidence="1">Multi-pass membrane protein</topology>
    </subcellularLocation>
</comment>
<sequence>MADKMDVIIVSMTLLFDHLIVPLLVGLLFAFLVELLLIPKAQVFWKRPLAANLLHVGGWLFFFCFELLLFQRPWFAMANVVAWHLVLILVNNAKYHVLREPFLFYDFEYLVDAIQHPRLYLPFVGVMNAVIALIVLVVVIAVGVFIEPSLLHSGQTDFWVVVWLCLLVISLCMLVMGYRRIDQNMPLHLDPELDFKQLGQGGFLWYYAKLHFSHPQLKHAKKLVRKSAGLFRKKKRSAPAPQSFTTPPVSDTHIHSLPDIVCVQSESFFDPRIYYDCVDPAVLAGFDQICQQALSYGSLNVPAWGANTIRTEAAFLSGIAPHAMGVNQFSPYRHFLKNPQTTVAHQLKAMGYKTVCIHPYPASFYQRDKLYPQLGFDRFIDIEAFDSKDKVGQYIGDHALTEQVRQLLSHTSGPSFIYIITMENHGPLHLEKPTDEDIERFYVDQQPVGCEDLSVYLRHLHNADRMAVDLSNLLKTRNNGGLLCWYGDHVPIMSKVYQCLGAPSGDTRYFIWSSHKGQSAEAPKKEQSKAVSGLASELMSVVLDTQKRNYHEGDTG</sequence>
<evidence type="ECO:0000256" key="5">
    <source>
        <dbReference type="ARBA" id="ARBA00023136"/>
    </source>
</evidence>
<dbReference type="EMBL" id="CP043869">
    <property type="protein sequence ID" value="QEQ95881.1"/>
    <property type="molecule type" value="Genomic_DNA"/>
</dbReference>
<dbReference type="PANTHER" id="PTHR47371">
    <property type="entry name" value="LIPOTEICHOIC ACID SYNTHASE"/>
    <property type="match status" value="1"/>
</dbReference>
<dbReference type="InterPro" id="IPR017850">
    <property type="entry name" value="Alkaline_phosphatase_core_sf"/>
</dbReference>
<dbReference type="Proteomes" id="UP000324760">
    <property type="component" value="Chromosome"/>
</dbReference>
<keyword evidence="8" id="KW-0378">Hydrolase</keyword>
<protein>
    <submittedName>
        <fullName evidence="8">Sulfatase-like hydrolase/transferase</fullName>
    </submittedName>
</protein>
<keyword evidence="2" id="KW-1003">Cell membrane</keyword>
<keyword evidence="5 6" id="KW-0472">Membrane</keyword>
<dbReference type="InterPro" id="IPR050448">
    <property type="entry name" value="OpgB/LTA_synthase_biosynth"/>
</dbReference>
<dbReference type="AlphaFoldDB" id="A0A5P1R9A6"/>
<dbReference type="OrthoDB" id="5363296at2"/>
<dbReference type="InterPro" id="IPR000917">
    <property type="entry name" value="Sulfatase_N"/>
</dbReference>